<keyword evidence="1" id="KW-0732">Signal</keyword>
<accession>A0A518ESX0</accession>
<feature type="signal peptide" evidence="1">
    <location>
        <begin position="1"/>
        <end position="27"/>
    </location>
</feature>
<name>A0A518ESX0_9BACT</name>
<organism evidence="2 3">
    <name type="scientific">Saltatorellus ferox</name>
    <dbReference type="NCBI Taxonomy" id="2528018"/>
    <lineage>
        <taxon>Bacteria</taxon>
        <taxon>Pseudomonadati</taxon>
        <taxon>Planctomycetota</taxon>
        <taxon>Planctomycetia</taxon>
        <taxon>Planctomycetia incertae sedis</taxon>
        <taxon>Saltatorellus</taxon>
    </lineage>
</organism>
<evidence type="ECO:0000256" key="1">
    <source>
        <dbReference type="SAM" id="SignalP"/>
    </source>
</evidence>
<keyword evidence="3" id="KW-1185">Reference proteome</keyword>
<dbReference type="Proteomes" id="UP000320390">
    <property type="component" value="Chromosome"/>
</dbReference>
<feature type="chain" id="PRO_5022215867" evidence="1">
    <location>
        <begin position="28"/>
        <end position="97"/>
    </location>
</feature>
<dbReference type="EMBL" id="CP036434">
    <property type="protein sequence ID" value="QDV07189.1"/>
    <property type="molecule type" value="Genomic_DNA"/>
</dbReference>
<protein>
    <submittedName>
        <fullName evidence="2">Uncharacterized protein</fullName>
    </submittedName>
</protein>
<reference evidence="2 3" key="1">
    <citation type="submission" date="2019-02" db="EMBL/GenBank/DDBJ databases">
        <title>Deep-cultivation of Planctomycetes and their phenomic and genomic characterization uncovers novel biology.</title>
        <authorList>
            <person name="Wiegand S."/>
            <person name="Jogler M."/>
            <person name="Boedeker C."/>
            <person name="Pinto D."/>
            <person name="Vollmers J."/>
            <person name="Rivas-Marin E."/>
            <person name="Kohn T."/>
            <person name="Peeters S.H."/>
            <person name="Heuer A."/>
            <person name="Rast P."/>
            <person name="Oberbeckmann S."/>
            <person name="Bunk B."/>
            <person name="Jeske O."/>
            <person name="Meyerdierks A."/>
            <person name="Storesund J.E."/>
            <person name="Kallscheuer N."/>
            <person name="Luecker S."/>
            <person name="Lage O.M."/>
            <person name="Pohl T."/>
            <person name="Merkel B.J."/>
            <person name="Hornburger P."/>
            <person name="Mueller R.-W."/>
            <person name="Bruemmer F."/>
            <person name="Labrenz M."/>
            <person name="Spormann A.M."/>
            <person name="Op den Camp H."/>
            <person name="Overmann J."/>
            <person name="Amann R."/>
            <person name="Jetten M.S.M."/>
            <person name="Mascher T."/>
            <person name="Medema M.H."/>
            <person name="Devos D.P."/>
            <person name="Kaster A.-K."/>
            <person name="Ovreas L."/>
            <person name="Rohde M."/>
            <person name="Galperin M.Y."/>
            <person name="Jogler C."/>
        </authorList>
    </citation>
    <scope>NUCLEOTIDE SEQUENCE [LARGE SCALE GENOMIC DNA]</scope>
    <source>
        <strain evidence="2 3">Poly30</strain>
    </source>
</reference>
<evidence type="ECO:0000313" key="3">
    <source>
        <dbReference type="Proteomes" id="UP000320390"/>
    </source>
</evidence>
<dbReference type="AlphaFoldDB" id="A0A518ESX0"/>
<evidence type="ECO:0000313" key="2">
    <source>
        <dbReference type="EMBL" id="QDV07189.1"/>
    </source>
</evidence>
<proteinExistence type="predicted"/>
<sequence length="97" mass="10329" precursor="true">MVRPMKYPDRPVLSSTLSPAVRVVALAALVVAVAGCGGPSDTDPATRLGSVPGRSMGPGECVFYDIGVVHRKVTTSSPEAELWFDRRLALSFGFNHE</sequence>
<gene>
    <name evidence="2" type="ORF">Poly30_27080</name>
</gene>